<dbReference type="CDD" id="cd00093">
    <property type="entry name" value="HTH_XRE"/>
    <property type="match status" value="1"/>
</dbReference>
<sequence>MTSLDPRTAPGPDTGGEARRRSELGAFLRRRRERVGPAEVGLPEGTRRRTPGLRREEVAQLSGIGVAWYTWLEQGRRINPSVQVLDAIARTLKLDRTERDHLYRLAGVPSVPLDAPATAPGPPGQQAILDALTPLPATLVTARYDVLAYNEAYAALDPGLTLLPPGDRNVLWHLFTAEERLQPLVEWEREVSFMVAQLRAEFGYRMRDAAWTGFVRRLSEASPRFAEMWARHEVAAPAARVKSFWTVDGERLGLRATGFAATADPGTRMWVYTPEDADTERLLGELVGRLRSSGPAALLERGARSGGGRQDGAG</sequence>
<dbReference type="InterPro" id="IPR001387">
    <property type="entry name" value="Cro/C1-type_HTH"/>
</dbReference>
<dbReference type="GO" id="GO:0003677">
    <property type="term" value="F:DNA binding"/>
    <property type="evidence" value="ECO:0007669"/>
    <property type="project" value="InterPro"/>
</dbReference>
<dbReference type="AlphaFoldDB" id="A0A7H1BFX8"/>
<dbReference type="InterPro" id="IPR041413">
    <property type="entry name" value="MLTR_LBD"/>
</dbReference>
<feature type="region of interest" description="Disordered" evidence="1">
    <location>
        <begin position="1"/>
        <end position="48"/>
    </location>
</feature>
<evidence type="ECO:0000259" key="2">
    <source>
        <dbReference type="SMART" id="SM00530"/>
    </source>
</evidence>
<dbReference type="Gene3D" id="3.30.450.180">
    <property type="match status" value="1"/>
</dbReference>
<accession>A0A7H1BFX8</accession>
<evidence type="ECO:0000256" key="1">
    <source>
        <dbReference type="SAM" id="MobiDB-lite"/>
    </source>
</evidence>
<dbReference type="KEGG" id="sxn:IAG42_31195"/>
<dbReference type="Proteomes" id="UP000516428">
    <property type="component" value="Chromosome"/>
</dbReference>
<dbReference type="SUPFAM" id="SSF47413">
    <property type="entry name" value="lambda repressor-like DNA-binding domains"/>
    <property type="match status" value="1"/>
</dbReference>
<name>A0A7H1BFX8_9ACTN</name>
<evidence type="ECO:0000313" key="3">
    <source>
        <dbReference type="EMBL" id="QNS07633.1"/>
    </source>
</evidence>
<dbReference type="SMART" id="SM00530">
    <property type="entry name" value="HTH_XRE"/>
    <property type="match status" value="1"/>
</dbReference>
<dbReference type="Pfam" id="PF17765">
    <property type="entry name" value="MLTR_LBD"/>
    <property type="match status" value="1"/>
</dbReference>
<organism evidence="3 4">
    <name type="scientific">Streptomyces xanthii</name>
    <dbReference type="NCBI Taxonomy" id="2768069"/>
    <lineage>
        <taxon>Bacteria</taxon>
        <taxon>Bacillati</taxon>
        <taxon>Actinomycetota</taxon>
        <taxon>Actinomycetes</taxon>
        <taxon>Kitasatosporales</taxon>
        <taxon>Streptomycetaceae</taxon>
        <taxon>Streptomyces</taxon>
    </lineage>
</organism>
<dbReference type="PANTHER" id="PTHR35010:SF2">
    <property type="entry name" value="BLL4672 PROTEIN"/>
    <property type="match status" value="1"/>
</dbReference>
<dbReference type="Gene3D" id="1.10.260.40">
    <property type="entry name" value="lambda repressor-like DNA-binding domains"/>
    <property type="match status" value="1"/>
</dbReference>
<keyword evidence="4" id="KW-1185">Reference proteome</keyword>
<dbReference type="Pfam" id="PF13560">
    <property type="entry name" value="HTH_31"/>
    <property type="match status" value="1"/>
</dbReference>
<evidence type="ECO:0000313" key="4">
    <source>
        <dbReference type="Proteomes" id="UP000516428"/>
    </source>
</evidence>
<reference evidence="3 4" key="1">
    <citation type="submission" date="2020-09" db="EMBL/GenBank/DDBJ databases">
        <title>A novel species.</title>
        <authorList>
            <person name="Gao J."/>
        </authorList>
    </citation>
    <scope>NUCLEOTIDE SEQUENCE [LARGE SCALE GENOMIC DNA]</scope>
    <source>
        <strain evidence="3 4">CRXT-Y-14</strain>
    </source>
</reference>
<dbReference type="InterPro" id="IPR010982">
    <property type="entry name" value="Lambda_DNA-bd_dom_sf"/>
</dbReference>
<gene>
    <name evidence="3" type="ORF">IAG42_31195</name>
</gene>
<protein>
    <submittedName>
        <fullName evidence="3">Helix-turn-helix domain-containing protein</fullName>
    </submittedName>
</protein>
<dbReference type="EMBL" id="CP061281">
    <property type="protein sequence ID" value="QNS07633.1"/>
    <property type="molecule type" value="Genomic_DNA"/>
</dbReference>
<feature type="domain" description="HTH cro/C1-type" evidence="2">
    <location>
        <begin position="27"/>
        <end position="99"/>
    </location>
</feature>
<dbReference type="RefSeq" id="WP_188340295.1">
    <property type="nucleotide sequence ID" value="NZ_CP061281.1"/>
</dbReference>
<proteinExistence type="predicted"/>
<dbReference type="PANTHER" id="PTHR35010">
    <property type="entry name" value="BLL4672 PROTEIN-RELATED"/>
    <property type="match status" value="1"/>
</dbReference>